<sequence>MFLSPYNLIILCVNMFKQSKKTNNKIKTGSFRSIFMHADGTDMFLMTLGCFGAVGDGIAMPTMLLFTSTIMNNIGDSSSFTVDVFTDKMNKNAVNLCYMAIGIWVACFLEGYCWARTAERQASRLRSAYLKAVLRQEVAYFDLNVTSTAEIITSVSSDSLVIQECISEKVPVFLMNISVFSSAYIVAFILLWRLAIVGVPFIIVLVIPGLIYGRVLLNLSRKTREEYNKAGTVAEQAISSVRTVYSFVGENKSLLEYSAALEGTVKLGLQQGLAKGVAIGSNGVAFAVWSFLCWYGSRLVMYHGASGGTVFAVGAAIATGGLSLGSGLSNVKYFSDAMAASERIREIIIRVPEIDSDNMEGEILEQISGEVEFKNVKFTYPSRPESLIFKEFNLKVPAGKTVALVGGSGSGKSTVIALLQRFYDPQRGEICVDGVRIDKLQLKWLRSQMGLVSQEPALFATTIKENILFGKEDATMDEVVEAAKASNAHNFISQLPQAYDTQVGERGVQLSGGQKQRIAIARAIIKSPRILLLDEATSALDTESERVVQEALDQAAVGRTTIVIAHRLSTIRNADVIVVVQDGQVVESGSHHNLIQLENGLYTSLVRLQETKRNDAPPTPYPLGPSSVTAAFDVHNTSSRRQPMFSRSSSASSVNNIGGENMNMNMNITSRVNQEFPVPSFKRLLAMNIPEWKQALLGSAGAILFGAIQPLYAFALGSMISVYFLPDHEEIKRRTMIYALYFLGLAVFSMVVNIIQHYNFAAMGEYLTKRVRERMLSKMLTFEIGWFDREENSSGAICSRLAKDANVVRSLVGDRSALLIQTFSAVTIACTMGLVIAWRLALVMIAVQPLIIVCFYCKLVLLKNMSQKAMKLQEGSSKLAAEAVANLRTITAFSSQTRILKMLHEAQKAPMHESIKQAWYAGFGLGFSQSLMACTWALDFWYGGKLISDGHLGSEALFQTFMILVSTGRVIADAGTMTNDLAKGSDAVQSVFAVLDRYTLIEPEDPDGEKPEIITGHVEIHNVDFAYPARPDVMIFKGFSIDIEAGKSTALVGQSGSGKSTIIGLIERFYDPIKGVVKIDGRDIRSYHLRTLRKYIALVSQEPTLFAVTIRENIVYGASKEVSESEIIEAAKAANAHDFITVMKDGYDTWCGDRGVQLSGGQKQRIAIARAILKNPTVLLLDEATSALDSQSEKVVQEALDRMMVGRTSLVVAHRLSTIQSCDTIAVLEKGRVVENGNHGSLLARGPTGAYYSLVSLQKPTSTNHTIG</sequence>
<dbReference type="GO" id="GO:0042626">
    <property type="term" value="F:ATPase-coupled transmembrane transporter activity"/>
    <property type="evidence" value="ECO:0000318"/>
    <property type="project" value="GO_Central"/>
</dbReference>
<dbReference type="FunFam" id="1.20.1560.10:FF:000029">
    <property type="entry name" value="ABC transporter B family member 1"/>
    <property type="match status" value="1"/>
</dbReference>
<feature type="domain" description="ABC transporter" evidence="12">
    <location>
        <begin position="1018"/>
        <end position="1255"/>
    </location>
</feature>
<evidence type="ECO:0000256" key="3">
    <source>
        <dbReference type="ARBA" id="ARBA00022448"/>
    </source>
</evidence>
<keyword evidence="10" id="KW-0325">Glycoprotein</keyword>
<dbReference type="Proteomes" id="UP000215914">
    <property type="component" value="Chromosome 7"/>
</dbReference>
<feature type="domain" description="ABC transporter" evidence="12">
    <location>
        <begin position="371"/>
        <end position="607"/>
    </location>
</feature>
<dbReference type="CDD" id="cd18578">
    <property type="entry name" value="ABC_6TM_Pgp_ABCB1_D2_like"/>
    <property type="match status" value="1"/>
</dbReference>
<evidence type="ECO:0000256" key="8">
    <source>
        <dbReference type="ARBA" id="ARBA00022989"/>
    </source>
</evidence>
<feature type="domain" description="ABC transmembrane type-1" evidence="13">
    <location>
        <begin position="48"/>
        <end position="336"/>
    </location>
</feature>
<reference evidence="14" key="3">
    <citation type="submission" date="2020-06" db="EMBL/GenBank/DDBJ databases">
        <title>Helianthus annuus Genome sequencing and assembly Release 2.</title>
        <authorList>
            <person name="Gouzy J."/>
            <person name="Langlade N."/>
            <person name="Munos S."/>
        </authorList>
    </citation>
    <scope>NUCLEOTIDE SEQUENCE</scope>
    <source>
        <tissue evidence="14">Leaves</tissue>
    </source>
</reference>
<dbReference type="InterPro" id="IPR003439">
    <property type="entry name" value="ABC_transporter-like_ATP-bd"/>
</dbReference>
<dbReference type="CDD" id="cd03249">
    <property type="entry name" value="ABC_MTABC3_MDL1_MDL2"/>
    <property type="match status" value="2"/>
</dbReference>
<dbReference type="OrthoDB" id="6500128at2759"/>
<evidence type="ECO:0000259" key="13">
    <source>
        <dbReference type="PROSITE" id="PS50929"/>
    </source>
</evidence>
<evidence type="ECO:0000259" key="12">
    <source>
        <dbReference type="PROSITE" id="PS50893"/>
    </source>
</evidence>
<dbReference type="GO" id="GO:0016020">
    <property type="term" value="C:membrane"/>
    <property type="evidence" value="ECO:0000318"/>
    <property type="project" value="GO_Central"/>
</dbReference>
<dbReference type="EMBL" id="CM007896">
    <property type="protein sequence ID" value="OTG20993.1"/>
    <property type="molecule type" value="Genomic_DNA"/>
</dbReference>
<dbReference type="SMART" id="SM00382">
    <property type="entry name" value="AAA"/>
    <property type="match status" value="2"/>
</dbReference>
<dbReference type="PANTHER" id="PTHR45136:SF2">
    <property type="entry name" value="ABC TRANSPORTER DOMAIN-CONTAINING PROTEIN"/>
    <property type="match status" value="1"/>
</dbReference>
<feature type="transmembrane region" description="Helical" evidence="11">
    <location>
        <begin position="695"/>
        <end position="724"/>
    </location>
</feature>
<keyword evidence="9 11" id="KW-0472">Membrane</keyword>
<keyword evidence="5" id="KW-0677">Repeat</keyword>
<dbReference type="FunFam" id="3.40.50.300:FF:000205">
    <property type="entry name" value="ABC transporter B family member 4"/>
    <property type="match status" value="2"/>
</dbReference>
<reference evidence="15" key="2">
    <citation type="submission" date="2017-02" db="EMBL/GenBank/DDBJ databases">
        <title>Sunflower complete genome.</title>
        <authorList>
            <person name="Langlade N."/>
            <person name="Munos S."/>
        </authorList>
    </citation>
    <scope>NUCLEOTIDE SEQUENCE [LARGE SCALE GENOMIC DNA]</scope>
    <source>
        <tissue evidence="15">Leaves</tissue>
    </source>
</reference>
<dbReference type="Gene3D" id="3.40.50.300">
    <property type="entry name" value="P-loop containing nucleotide triphosphate hydrolases"/>
    <property type="match status" value="2"/>
</dbReference>
<name>A0A251UD70_HELAN</name>
<evidence type="ECO:0000256" key="9">
    <source>
        <dbReference type="ARBA" id="ARBA00023136"/>
    </source>
</evidence>
<dbReference type="Gene3D" id="1.20.1560.10">
    <property type="entry name" value="ABC transporter type 1, transmembrane domain"/>
    <property type="match status" value="1"/>
</dbReference>
<keyword evidence="3" id="KW-0813">Transport</keyword>
<comment type="subcellular location">
    <subcellularLocation>
        <location evidence="1">Cell membrane</location>
        <topology evidence="1">Multi-pass membrane protein</topology>
    </subcellularLocation>
</comment>
<dbReference type="GO" id="GO:0005524">
    <property type="term" value="F:ATP binding"/>
    <property type="evidence" value="ECO:0007669"/>
    <property type="project" value="UniProtKB-KW"/>
</dbReference>
<evidence type="ECO:0000256" key="1">
    <source>
        <dbReference type="ARBA" id="ARBA00004651"/>
    </source>
</evidence>
<feature type="transmembrane region" description="Helical" evidence="11">
    <location>
        <begin position="198"/>
        <end position="217"/>
    </location>
</feature>
<dbReference type="PROSITE" id="PS50893">
    <property type="entry name" value="ABC_TRANSPORTER_2"/>
    <property type="match status" value="2"/>
</dbReference>
<feature type="transmembrane region" description="Helical" evidence="11">
    <location>
        <begin position="842"/>
        <end position="861"/>
    </location>
</feature>
<dbReference type="InterPro" id="IPR027417">
    <property type="entry name" value="P-loop_NTPase"/>
</dbReference>
<dbReference type="InterPro" id="IPR011527">
    <property type="entry name" value="ABC1_TM_dom"/>
</dbReference>
<dbReference type="PROSITE" id="PS00211">
    <property type="entry name" value="ABC_TRANSPORTER_1"/>
    <property type="match status" value="2"/>
</dbReference>
<dbReference type="GO" id="GO:0016887">
    <property type="term" value="F:ATP hydrolysis activity"/>
    <property type="evidence" value="ECO:0007669"/>
    <property type="project" value="InterPro"/>
</dbReference>
<keyword evidence="8 11" id="KW-1133">Transmembrane helix</keyword>
<dbReference type="InParanoid" id="A0A251UD70"/>
<evidence type="ECO:0000256" key="6">
    <source>
        <dbReference type="ARBA" id="ARBA00022741"/>
    </source>
</evidence>
<dbReference type="FunFam" id="1.20.1560.10:FF:000126">
    <property type="entry name" value="Putative ABC transporter B family member 8"/>
    <property type="match status" value="1"/>
</dbReference>
<evidence type="ECO:0000256" key="4">
    <source>
        <dbReference type="ARBA" id="ARBA00022692"/>
    </source>
</evidence>
<keyword evidence="6" id="KW-0547">Nucleotide-binding</keyword>
<dbReference type="EMBL" id="MNCJ02000322">
    <property type="protein sequence ID" value="KAF5799738.1"/>
    <property type="molecule type" value="Genomic_DNA"/>
</dbReference>
<feature type="transmembrane region" description="Helical" evidence="11">
    <location>
        <begin position="43"/>
        <end position="66"/>
    </location>
</feature>
<dbReference type="Pfam" id="PF00005">
    <property type="entry name" value="ABC_tran"/>
    <property type="match status" value="2"/>
</dbReference>
<reference evidence="14 16" key="1">
    <citation type="journal article" date="2017" name="Nature">
        <title>The sunflower genome provides insights into oil metabolism, flowering and Asterid evolution.</title>
        <authorList>
            <person name="Badouin H."/>
            <person name="Gouzy J."/>
            <person name="Grassa C.J."/>
            <person name="Murat F."/>
            <person name="Staton S.E."/>
            <person name="Cottret L."/>
            <person name="Lelandais-Briere C."/>
            <person name="Owens G.L."/>
            <person name="Carrere S."/>
            <person name="Mayjonade B."/>
            <person name="Legrand L."/>
            <person name="Gill N."/>
            <person name="Kane N.C."/>
            <person name="Bowers J.E."/>
            <person name="Hubner S."/>
            <person name="Bellec A."/>
            <person name="Berard A."/>
            <person name="Berges H."/>
            <person name="Blanchet N."/>
            <person name="Boniface M.C."/>
            <person name="Brunel D."/>
            <person name="Catrice O."/>
            <person name="Chaidir N."/>
            <person name="Claudel C."/>
            <person name="Donnadieu C."/>
            <person name="Faraut T."/>
            <person name="Fievet G."/>
            <person name="Helmstetter N."/>
            <person name="King M."/>
            <person name="Knapp S.J."/>
            <person name="Lai Z."/>
            <person name="Le Paslier M.C."/>
            <person name="Lippi Y."/>
            <person name="Lorenzon L."/>
            <person name="Mandel J.R."/>
            <person name="Marage G."/>
            <person name="Marchand G."/>
            <person name="Marquand E."/>
            <person name="Bret-Mestries E."/>
            <person name="Morien E."/>
            <person name="Nambeesan S."/>
            <person name="Nguyen T."/>
            <person name="Pegot-Espagnet P."/>
            <person name="Pouilly N."/>
            <person name="Raftis F."/>
            <person name="Sallet E."/>
            <person name="Schiex T."/>
            <person name="Thomas J."/>
            <person name="Vandecasteele C."/>
            <person name="Vares D."/>
            <person name="Vear F."/>
            <person name="Vautrin S."/>
            <person name="Crespi M."/>
            <person name="Mangin B."/>
            <person name="Burke J.M."/>
            <person name="Salse J."/>
            <person name="Munos S."/>
            <person name="Vincourt P."/>
            <person name="Rieseberg L.H."/>
            <person name="Langlade N.B."/>
        </authorList>
    </citation>
    <scope>NUCLEOTIDE SEQUENCE [LARGE SCALE GENOMIC DNA]</scope>
    <source>
        <strain evidence="16">cv. SF193</strain>
        <tissue evidence="14">Leaves</tissue>
    </source>
</reference>
<feature type="domain" description="ABC transmembrane type-1" evidence="13">
    <location>
        <begin position="696"/>
        <end position="983"/>
    </location>
</feature>
<dbReference type="SUPFAM" id="SSF90123">
    <property type="entry name" value="ABC transporter transmembrane region"/>
    <property type="match status" value="2"/>
</dbReference>
<dbReference type="InterPro" id="IPR036640">
    <property type="entry name" value="ABC1_TM_sf"/>
</dbReference>
<keyword evidence="7" id="KW-0067">ATP-binding</keyword>
<comment type="similarity">
    <text evidence="2">Belongs to the ABC transporter superfamily. ABCB family. Multidrug resistance exporter (TC 3.A.1.201) subfamily.</text>
</comment>
<feature type="transmembrane region" description="Helical" evidence="11">
    <location>
        <begin position="818"/>
        <end position="836"/>
    </location>
</feature>
<dbReference type="CDD" id="cd18577">
    <property type="entry name" value="ABC_6TM_Pgp_ABCB1_D1_like"/>
    <property type="match status" value="1"/>
</dbReference>
<dbReference type="InterPro" id="IPR017871">
    <property type="entry name" value="ABC_transporter-like_CS"/>
</dbReference>
<gene>
    <name evidence="15" type="ORF">HannXRQ_Chr07g0199271</name>
    <name evidence="14" type="ORF">HanXRQr2_Chr07g0307991</name>
</gene>
<feature type="transmembrane region" description="Helical" evidence="11">
    <location>
        <begin position="309"/>
        <end position="328"/>
    </location>
</feature>
<dbReference type="FunCoup" id="A0A251UD70">
    <property type="interactions" value="296"/>
</dbReference>
<dbReference type="GO" id="GO:0005886">
    <property type="term" value="C:plasma membrane"/>
    <property type="evidence" value="ECO:0007669"/>
    <property type="project" value="UniProtKB-SubCell"/>
</dbReference>
<dbReference type="InterPro" id="IPR003593">
    <property type="entry name" value="AAA+_ATPase"/>
</dbReference>
<evidence type="ECO:0000313" key="15">
    <source>
        <dbReference type="EMBL" id="OTG20993.1"/>
    </source>
</evidence>
<evidence type="ECO:0000256" key="5">
    <source>
        <dbReference type="ARBA" id="ARBA00022737"/>
    </source>
</evidence>
<accession>A0A251UD70</accession>
<dbReference type="SUPFAM" id="SSF52540">
    <property type="entry name" value="P-loop containing nucleoside triphosphate hydrolases"/>
    <property type="match status" value="2"/>
</dbReference>
<dbReference type="AlphaFoldDB" id="A0A251UD70"/>
<feature type="transmembrane region" description="Helical" evidence="11">
    <location>
        <begin position="172"/>
        <end position="192"/>
    </location>
</feature>
<evidence type="ECO:0000256" key="11">
    <source>
        <dbReference type="SAM" id="Phobius"/>
    </source>
</evidence>
<feature type="transmembrane region" description="Helical" evidence="11">
    <location>
        <begin position="736"/>
        <end position="755"/>
    </location>
</feature>
<dbReference type="Pfam" id="PF00664">
    <property type="entry name" value="ABC_membrane"/>
    <property type="match status" value="2"/>
</dbReference>
<dbReference type="Gramene" id="mRNA:HanXRQr2_Chr07g0307991">
    <property type="protein sequence ID" value="mRNA:HanXRQr2_Chr07g0307991"/>
    <property type="gene ID" value="HanXRQr2_Chr07g0307991"/>
</dbReference>
<dbReference type="PANTHER" id="PTHR45136">
    <property type="entry name" value="ABC TRANSPORTER DOMAIN-CONTAINING PROTEIN"/>
    <property type="match status" value="1"/>
</dbReference>
<protein>
    <submittedName>
        <fullName evidence="14">ABC-type xenobiotic transporter</fullName>
    </submittedName>
    <submittedName>
        <fullName evidence="15">Putative ABC transporter family protein</fullName>
    </submittedName>
</protein>
<dbReference type="PROSITE" id="PS50929">
    <property type="entry name" value="ABC_TM1F"/>
    <property type="match status" value="2"/>
</dbReference>
<evidence type="ECO:0000256" key="10">
    <source>
        <dbReference type="ARBA" id="ARBA00023180"/>
    </source>
</evidence>
<proteinExistence type="inferred from homology"/>
<evidence type="ECO:0000313" key="14">
    <source>
        <dbReference type="EMBL" id="KAF5799738.1"/>
    </source>
</evidence>
<organism evidence="15 16">
    <name type="scientific">Helianthus annuus</name>
    <name type="common">Common sunflower</name>
    <dbReference type="NCBI Taxonomy" id="4232"/>
    <lineage>
        <taxon>Eukaryota</taxon>
        <taxon>Viridiplantae</taxon>
        <taxon>Streptophyta</taxon>
        <taxon>Embryophyta</taxon>
        <taxon>Tracheophyta</taxon>
        <taxon>Spermatophyta</taxon>
        <taxon>Magnoliopsida</taxon>
        <taxon>eudicotyledons</taxon>
        <taxon>Gunneridae</taxon>
        <taxon>Pentapetalae</taxon>
        <taxon>asterids</taxon>
        <taxon>campanulids</taxon>
        <taxon>Asterales</taxon>
        <taxon>Asteraceae</taxon>
        <taxon>Asteroideae</taxon>
        <taxon>Heliantheae alliance</taxon>
        <taxon>Heliantheae</taxon>
        <taxon>Helianthus</taxon>
    </lineage>
</organism>
<dbReference type="OMA" id="LTMEDTI"/>
<keyword evidence="16" id="KW-1185">Reference proteome</keyword>
<evidence type="ECO:0000256" key="7">
    <source>
        <dbReference type="ARBA" id="ARBA00022840"/>
    </source>
</evidence>
<evidence type="ECO:0000313" key="16">
    <source>
        <dbReference type="Proteomes" id="UP000215914"/>
    </source>
</evidence>
<dbReference type="GO" id="GO:0140359">
    <property type="term" value="F:ABC-type transporter activity"/>
    <property type="evidence" value="ECO:0007669"/>
    <property type="project" value="InterPro"/>
</dbReference>
<feature type="transmembrane region" description="Helical" evidence="11">
    <location>
        <begin position="93"/>
        <end position="115"/>
    </location>
</feature>
<keyword evidence="4 11" id="KW-0812">Transmembrane</keyword>
<evidence type="ECO:0000256" key="2">
    <source>
        <dbReference type="ARBA" id="ARBA00007577"/>
    </source>
</evidence>
<dbReference type="GO" id="GO:0055085">
    <property type="term" value="P:transmembrane transport"/>
    <property type="evidence" value="ECO:0000318"/>
    <property type="project" value="GO_Central"/>
</dbReference>